<evidence type="ECO:0000256" key="2">
    <source>
        <dbReference type="ARBA" id="ARBA00012282"/>
    </source>
</evidence>
<dbReference type="NCBIfam" id="TIGR00229">
    <property type="entry name" value="sensory_box"/>
    <property type="match status" value="3"/>
</dbReference>
<dbReference type="NCBIfam" id="TIGR00254">
    <property type="entry name" value="GGDEF"/>
    <property type="match status" value="1"/>
</dbReference>
<dbReference type="Pfam" id="PF00990">
    <property type="entry name" value="GGDEF"/>
    <property type="match status" value="1"/>
</dbReference>
<dbReference type="InterPro" id="IPR052155">
    <property type="entry name" value="Biofilm_reg_signaling"/>
</dbReference>
<evidence type="ECO:0000313" key="9">
    <source>
        <dbReference type="EMBL" id="GGI83435.1"/>
    </source>
</evidence>
<dbReference type="RefSeq" id="WP_188920630.1">
    <property type="nucleotide sequence ID" value="NZ_BMPZ01000005.1"/>
</dbReference>
<evidence type="ECO:0000256" key="3">
    <source>
        <dbReference type="ARBA" id="ARBA00022636"/>
    </source>
</evidence>
<evidence type="ECO:0000259" key="7">
    <source>
        <dbReference type="PROSITE" id="PS50883"/>
    </source>
</evidence>
<evidence type="ECO:0000259" key="5">
    <source>
        <dbReference type="PROSITE" id="PS50112"/>
    </source>
</evidence>
<organism evidence="9 10">
    <name type="scientific">Shewanella gelidii</name>
    <dbReference type="NCBI Taxonomy" id="1642821"/>
    <lineage>
        <taxon>Bacteria</taxon>
        <taxon>Pseudomonadati</taxon>
        <taxon>Pseudomonadota</taxon>
        <taxon>Gammaproteobacteria</taxon>
        <taxon>Alteromonadales</taxon>
        <taxon>Shewanellaceae</taxon>
        <taxon>Shewanella</taxon>
    </lineage>
</organism>
<dbReference type="SUPFAM" id="SSF55785">
    <property type="entry name" value="PYP-like sensor domain (PAS domain)"/>
    <property type="match status" value="3"/>
</dbReference>
<dbReference type="InterPro" id="IPR035965">
    <property type="entry name" value="PAS-like_dom_sf"/>
</dbReference>
<dbReference type="CDD" id="cd01948">
    <property type="entry name" value="EAL"/>
    <property type="match status" value="1"/>
</dbReference>
<dbReference type="SMART" id="SM00267">
    <property type="entry name" value="GGDEF"/>
    <property type="match status" value="1"/>
</dbReference>
<feature type="domain" description="EAL" evidence="7">
    <location>
        <begin position="549"/>
        <end position="803"/>
    </location>
</feature>
<dbReference type="Gene3D" id="3.30.450.20">
    <property type="entry name" value="PAS domain"/>
    <property type="match status" value="3"/>
</dbReference>
<dbReference type="FunFam" id="3.20.20.450:FF:000001">
    <property type="entry name" value="Cyclic di-GMP phosphodiesterase yahA"/>
    <property type="match status" value="1"/>
</dbReference>
<dbReference type="AlphaFoldDB" id="A0A917JS49"/>
<dbReference type="SMART" id="SM00052">
    <property type="entry name" value="EAL"/>
    <property type="match status" value="1"/>
</dbReference>
<dbReference type="SMART" id="SM00086">
    <property type="entry name" value="PAC"/>
    <property type="match status" value="3"/>
</dbReference>
<comment type="cofactor">
    <cofactor evidence="1">
        <name>Mg(2+)</name>
        <dbReference type="ChEBI" id="CHEBI:18420"/>
    </cofactor>
</comment>
<dbReference type="CDD" id="cd00130">
    <property type="entry name" value="PAS"/>
    <property type="match status" value="2"/>
</dbReference>
<dbReference type="InterPro" id="IPR013656">
    <property type="entry name" value="PAS_4"/>
</dbReference>
<dbReference type="InterPro" id="IPR000014">
    <property type="entry name" value="PAS"/>
</dbReference>
<reference evidence="9" key="2">
    <citation type="submission" date="2020-09" db="EMBL/GenBank/DDBJ databases">
        <authorList>
            <person name="Sun Q."/>
            <person name="Ohkuma M."/>
        </authorList>
    </citation>
    <scope>NUCLEOTIDE SEQUENCE</scope>
    <source>
        <strain evidence="9">JCM 30804</strain>
    </source>
</reference>
<dbReference type="GO" id="GO:0071111">
    <property type="term" value="F:cyclic-guanylate-specific phosphodiesterase activity"/>
    <property type="evidence" value="ECO:0007669"/>
    <property type="project" value="UniProtKB-EC"/>
</dbReference>
<dbReference type="PROSITE" id="PS50887">
    <property type="entry name" value="GGDEF"/>
    <property type="match status" value="1"/>
</dbReference>
<comment type="caution">
    <text evidence="9">The sequence shown here is derived from an EMBL/GenBank/DDBJ whole genome shotgun (WGS) entry which is preliminary data.</text>
</comment>
<feature type="domain" description="PAS" evidence="5">
    <location>
        <begin position="249"/>
        <end position="293"/>
    </location>
</feature>
<dbReference type="InterPro" id="IPR029787">
    <property type="entry name" value="Nucleotide_cyclase"/>
</dbReference>
<keyword evidence="10" id="KW-1185">Reference proteome</keyword>
<comment type="catalytic activity">
    <reaction evidence="4">
        <text>3',3'-c-di-GMP + H2O = 5'-phosphoguanylyl(3'-&gt;5')guanosine + H(+)</text>
        <dbReference type="Rhea" id="RHEA:24902"/>
        <dbReference type="ChEBI" id="CHEBI:15377"/>
        <dbReference type="ChEBI" id="CHEBI:15378"/>
        <dbReference type="ChEBI" id="CHEBI:58754"/>
        <dbReference type="ChEBI" id="CHEBI:58805"/>
        <dbReference type="EC" id="3.1.4.52"/>
    </reaction>
    <physiologicalReaction direction="left-to-right" evidence="4">
        <dbReference type="Rhea" id="RHEA:24903"/>
    </physiologicalReaction>
</comment>
<dbReference type="Pfam" id="PF00563">
    <property type="entry name" value="EAL"/>
    <property type="match status" value="1"/>
</dbReference>
<dbReference type="Gene3D" id="3.30.70.270">
    <property type="match status" value="1"/>
</dbReference>
<evidence type="ECO:0000313" key="10">
    <source>
        <dbReference type="Proteomes" id="UP000613743"/>
    </source>
</evidence>
<dbReference type="InterPro" id="IPR000700">
    <property type="entry name" value="PAS-assoc_C"/>
</dbReference>
<gene>
    <name evidence="9" type="ORF">GCM10009332_20910</name>
</gene>
<accession>A0A917JS49</accession>
<protein>
    <recommendedName>
        <fullName evidence="2">cyclic-guanylate-specific phosphodiesterase</fullName>
        <ecNumber evidence="2">3.1.4.52</ecNumber>
    </recommendedName>
</protein>
<reference evidence="9" key="1">
    <citation type="journal article" date="2014" name="Int. J. Syst. Evol. Microbiol.">
        <title>Complete genome sequence of Corynebacterium casei LMG S-19264T (=DSM 44701T), isolated from a smear-ripened cheese.</title>
        <authorList>
            <consortium name="US DOE Joint Genome Institute (JGI-PGF)"/>
            <person name="Walter F."/>
            <person name="Albersmeier A."/>
            <person name="Kalinowski J."/>
            <person name="Ruckert C."/>
        </authorList>
    </citation>
    <scope>NUCLEOTIDE SEQUENCE</scope>
    <source>
        <strain evidence="9">JCM 30804</strain>
    </source>
</reference>
<feature type="domain" description="PAC" evidence="6">
    <location>
        <begin position="200"/>
        <end position="252"/>
    </location>
</feature>
<evidence type="ECO:0000259" key="8">
    <source>
        <dbReference type="PROSITE" id="PS50887"/>
    </source>
</evidence>
<dbReference type="PANTHER" id="PTHR44757">
    <property type="entry name" value="DIGUANYLATE CYCLASE DGCP"/>
    <property type="match status" value="1"/>
</dbReference>
<dbReference type="Pfam" id="PF08448">
    <property type="entry name" value="PAS_4"/>
    <property type="match status" value="1"/>
</dbReference>
<dbReference type="PANTHER" id="PTHR44757:SF2">
    <property type="entry name" value="BIOFILM ARCHITECTURE MAINTENANCE PROTEIN MBAA"/>
    <property type="match status" value="1"/>
</dbReference>
<evidence type="ECO:0000259" key="6">
    <source>
        <dbReference type="PROSITE" id="PS50113"/>
    </source>
</evidence>
<dbReference type="InterPro" id="IPR001633">
    <property type="entry name" value="EAL_dom"/>
</dbReference>
<evidence type="ECO:0000256" key="4">
    <source>
        <dbReference type="ARBA" id="ARBA00051114"/>
    </source>
</evidence>
<dbReference type="EMBL" id="BMPZ01000005">
    <property type="protein sequence ID" value="GGI83435.1"/>
    <property type="molecule type" value="Genomic_DNA"/>
</dbReference>
<proteinExistence type="predicted"/>
<dbReference type="CDD" id="cd01949">
    <property type="entry name" value="GGDEF"/>
    <property type="match status" value="1"/>
</dbReference>
<dbReference type="EC" id="3.1.4.52" evidence="2"/>
<dbReference type="Proteomes" id="UP000613743">
    <property type="component" value="Unassembled WGS sequence"/>
</dbReference>
<keyword evidence="3" id="KW-0973">c-di-GMP</keyword>
<dbReference type="InterPro" id="IPR035919">
    <property type="entry name" value="EAL_sf"/>
</dbReference>
<dbReference type="SUPFAM" id="SSF141868">
    <property type="entry name" value="EAL domain-like"/>
    <property type="match status" value="1"/>
</dbReference>
<dbReference type="InterPro" id="IPR001610">
    <property type="entry name" value="PAC"/>
</dbReference>
<dbReference type="InterPro" id="IPR000160">
    <property type="entry name" value="GGDEF_dom"/>
</dbReference>
<dbReference type="Gene3D" id="3.20.20.450">
    <property type="entry name" value="EAL domain"/>
    <property type="match status" value="1"/>
</dbReference>
<dbReference type="InterPro" id="IPR043128">
    <property type="entry name" value="Rev_trsase/Diguanyl_cyclase"/>
</dbReference>
<sequence>MYPKQLSSNTTELYQNLFNEATVPMLIISPETGQIVSANRAAEAYYGYSKGLTQFNIMALNQLSPQEIKQEMSRAKSCKRNYFIFKHKLANGNIRDVEVFSSPIQVQNQPLLFSVIHDITDRIKAEQEINLYAQVFTASTDMLAVIDDKHAYLAANQSYLKLVNKTHKQVIGAFTRDIIGEHAYHDYLPHYKRAMQGEVVVFERLFYDANRSKRDIEVRYFPFYSRSGKQAGVVAVQRDITERKSIEEELRLSATVYQSTVEGVIISDNKNKIVDVNQAFINMTGYQKQNLIGLPTLSLFTRQAPATFDIDSVHHTLEQDLSWRGELVTQCKDGSLLPIWATINAVTTGNNTPERYVSVIRDMSFYKRTSERLEFLAHHDNLTHLPNRLLLSARLEQSLNRAKRSQSRLAVAFIDLDRFKNINDSLGHSAGDALLVAVAGRLKDCIREEDTIARVSGDEFVAILENTTSSQDVETATQRLSAAFATPFYIEKHALFVTASIGVSLYPNDGQTPSQLIHNADTAMYKSKQQGRNQSALFSELSTQDIEEQNVIENALRGALNRNEFSLVFQPQMDLNHATCLGIEVLLRWRHPELGQVSPAVFIPLAEQLGLIWDIGNWVLHQACEQGKAWHDLGLDFGRIAVNVAGMQLRHGRFNQIVEQAITKTGFTPHALELEITEDFVMSKADEHIKQLAQLQAMGIEIAIDDFGTGYSSLNYLKKLPITKLKIDRSFVFDLVQDTDSQVIIASIIALANAMNLSVIAEGVETFEQAKILSQNGCHQAQGYLYSKPITAAEMQHWLSKATVI</sequence>
<dbReference type="GO" id="GO:0071732">
    <property type="term" value="P:cellular response to nitric oxide"/>
    <property type="evidence" value="ECO:0007669"/>
    <property type="project" value="UniProtKB-ARBA"/>
</dbReference>
<dbReference type="PROSITE" id="PS50883">
    <property type="entry name" value="EAL"/>
    <property type="match status" value="1"/>
</dbReference>
<feature type="domain" description="GGDEF" evidence="8">
    <location>
        <begin position="407"/>
        <end position="540"/>
    </location>
</feature>
<dbReference type="FunFam" id="3.30.70.270:FF:000001">
    <property type="entry name" value="Diguanylate cyclase domain protein"/>
    <property type="match status" value="1"/>
</dbReference>
<evidence type="ECO:0000256" key="1">
    <source>
        <dbReference type="ARBA" id="ARBA00001946"/>
    </source>
</evidence>
<dbReference type="PROSITE" id="PS50113">
    <property type="entry name" value="PAC"/>
    <property type="match status" value="1"/>
</dbReference>
<name>A0A917JS49_9GAMM</name>
<dbReference type="SMART" id="SM00091">
    <property type="entry name" value="PAS"/>
    <property type="match status" value="3"/>
</dbReference>
<dbReference type="SUPFAM" id="SSF55073">
    <property type="entry name" value="Nucleotide cyclase"/>
    <property type="match status" value="1"/>
</dbReference>
<dbReference type="PROSITE" id="PS50112">
    <property type="entry name" value="PAS"/>
    <property type="match status" value="1"/>
</dbReference>
<dbReference type="Pfam" id="PF13426">
    <property type="entry name" value="PAS_9"/>
    <property type="match status" value="2"/>
</dbReference>